<reference evidence="2 3" key="1">
    <citation type="submission" date="2018-01" db="EMBL/GenBank/DDBJ databases">
        <title>Genomic Encyclopedia of Type Strains, Phase III (KMG-III): the genomes of soil and plant-associated and newly described type strains.</title>
        <authorList>
            <person name="Whitman W."/>
        </authorList>
    </citation>
    <scope>NUCLEOTIDE SEQUENCE [LARGE SCALE GENOMIC DNA]</scope>
    <source>
        <strain evidence="2 3">JCM 18070</strain>
    </source>
</reference>
<feature type="signal peptide" evidence="1">
    <location>
        <begin position="1"/>
        <end position="21"/>
    </location>
</feature>
<keyword evidence="3" id="KW-1185">Reference proteome</keyword>
<evidence type="ECO:0000256" key="1">
    <source>
        <dbReference type="SAM" id="SignalP"/>
    </source>
</evidence>
<gene>
    <name evidence="2" type="ORF">B0G62_11639</name>
</gene>
<dbReference type="RefSeq" id="WP_146055346.1">
    <property type="nucleotide sequence ID" value="NZ_PQGA01000016.1"/>
</dbReference>
<proteinExistence type="predicted"/>
<organism evidence="2 3">
    <name type="scientific">Paraburkholderia eburnea</name>
    <dbReference type="NCBI Taxonomy" id="1189126"/>
    <lineage>
        <taxon>Bacteria</taxon>
        <taxon>Pseudomonadati</taxon>
        <taxon>Pseudomonadota</taxon>
        <taxon>Betaproteobacteria</taxon>
        <taxon>Burkholderiales</taxon>
        <taxon>Burkholderiaceae</taxon>
        <taxon>Paraburkholderia</taxon>
    </lineage>
</organism>
<evidence type="ECO:0000313" key="3">
    <source>
        <dbReference type="Proteomes" id="UP000237381"/>
    </source>
</evidence>
<protein>
    <submittedName>
        <fullName evidence="2">Uncharacterized protein</fullName>
    </submittedName>
</protein>
<accession>A0A2S4LZK3</accession>
<keyword evidence="1" id="KW-0732">Signal</keyword>
<dbReference type="AlphaFoldDB" id="A0A2S4LZK3"/>
<evidence type="ECO:0000313" key="2">
    <source>
        <dbReference type="EMBL" id="POR47891.1"/>
    </source>
</evidence>
<dbReference type="OrthoDB" id="9111204at2"/>
<feature type="chain" id="PRO_5015740344" evidence="1">
    <location>
        <begin position="22"/>
        <end position="223"/>
    </location>
</feature>
<comment type="caution">
    <text evidence="2">The sequence shown here is derived from an EMBL/GenBank/DDBJ whole genome shotgun (WGS) entry which is preliminary data.</text>
</comment>
<name>A0A2S4LZK3_9BURK</name>
<sequence>MRLKIFGFVFLVFLVVSEAFGSPVQASQIIKVSSGGKEFTFLCGLDSEIKVTSGNEKDDAAAVVIDQKLDDSDSCDGAVWTKGQSTGGETILVMINPGRTGVNAQMNVYALQNGVASFAGYLPVGADDLGGLKYSFDSDQADGVWREVYGISDGKVKRLSEIQFMQSGSVCVDRSGSVSDDAQCVGKRIIASAGRPLCISYVGKIGKISPASECSELAKHFSN</sequence>
<dbReference type="EMBL" id="PQGA01000016">
    <property type="protein sequence ID" value="POR47891.1"/>
    <property type="molecule type" value="Genomic_DNA"/>
</dbReference>
<dbReference type="Proteomes" id="UP000237381">
    <property type="component" value="Unassembled WGS sequence"/>
</dbReference>